<protein>
    <submittedName>
        <fullName evidence="2">Uncharacterized protein</fullName>
    </submittedName>
</protein>
<organism evidence="2">
    <name type="scientific">Timema bartmani</name>
    <dbReference type="NCBI Taxonomy" id="61472"/>
    <lineage>
        <taxon>Eukaryota</taxon>
        <taxon>Metazoa</taxon>
        <taxon>Ecdysozoa</taxon>
        <taxon>Arthropoda</taxon>
        <taxon>Hexapoda</taxon>
        <taxon>Insecta</taxon>
        <taxon>Pterygota</taxon>
        <taxon>Neoptera</taxon>
        <taxon>Polyneoptera</taxon>
        <taxon>Phasmatodea</taxon>
        <taxon>Timematodea</taxon>
        <taxon>Timematoidea</taxon>
        <taxon>Timematidae</taxon>
        <taxon>Timema</taxon>
    </lineage>
</organism>
<feature type="region of interest" description="Disordered" evidence="1">
    <location>
        <begin position="567"/>
        <end position="590"/>
    </location>
</feature>
<dbReference type="AlphaFoldDB" id="A0A7R9F7Z1"/>
<reference evidence="2" key="1">
    <citation type="submission" date="2020-11" db="EMBL/GenBank/DDBJ databases">
        <authorList>
            <person name="Tran Van P."/>
        </authorList>
    </citation>
    <scope>NUCLEOTIDE SEQUENCE</scope>
</reference>
<feature type="region of interest" description="Disordered" evidence="1">
    <location>
        <begin position="636"/>
        <end position="672"/>
    </location>
</feature>
<sequence length="679" mass="73266">MCHVSRAGCSADCPVLSLLGQQQQFHAFAFGQRPFLSGHFGNPLDPLQRATDPLGGSLSFRMPAMSNCQRVTGMERRRNERVRSTIGVTGIERRRNERVRSTIGVTGMERRRNERVRSTIGVTGMERRRNEKVTERCVGERGEDWDMVEESWWRRRGGGGGEVVEEERWWRKRGMGQFGLSATNNHWGYGAASPYSSYLGPSALSSCAAAGGGFNTPALGFSAATTTTDLNGQSAASSHDAFGTASTVSSWLSFILSQSEARLLSEPRGLKFDHRLEIVSMHFMYGHVNTNFAVTRRMCEETYPNRRRLIVSTTCDGSWVSQKWFYSSTPDQDSNLDFPVIGRVVYCESRALDRAATEEVPVSTSFKLKVHVERALCETLCSSSVLPDTTGSSGVGELDQHLGGLVAQHATTNNHHHTATNHHHANNGTNNHHQERVGSSGSSASAGLLVPRYPVAADFNPLGGPRSLSDSSAGESPVGSEDILPSGIAPSNPLAGHHLGSGGITTNGTSNSFSSLMSSHHLNHHNQTSASYGGTSSNAAGLYLGTPVLPASLLYSQLYSAASNHQNHHQFHHLHHHHHHHSANTSGQDLQSAMEHIAGNNGVSSNGGGQLQRSAVSDLLGVGSCTSVVSSTNAVATLPNRGTGGGLSDDEPQQQRLGNNVQQQRPHTTTDNNAVWRPY</sequence>
<proteinExistence type="predicted"/>
<evidence type="ECO:0000256" key="1">
    <source>
        <dbReference type="SAM" id="MobiDB-lite"/>
    </source>
</evidence>
<feature type="region of interest" description="Disordered" evidence="1">
    <location>
        <begin position="416"/>
        <end position="445"/>
    </location>
</feature>
<evidence type="ECO:0000313" key="2">
    <source>
        <dbReference type="EMBL" id="CAD7448631.1"/>
    </source>
</evidence>
<name>A0A7R9F7Z1_9NEOP</name>
<accession>A0A7R9F7Z1</accession>
<dbReference type="EMBL" id="OD570259">
    <property type="protein sequence ID" value="CAD7448631.1"/>
    <property type="molecule type" value="Genomic_DNA"/>
</dbReference>
<feature type="compositionally biased region" description="Basic residues" evidence="1">
    <location>
        <begin position="416"/>
        <end position="425"/>
    </location>
</feature>
<feature type="region of interest" description="Disordered" evidence="1">
    <location>
        <begin position="461"/>
        <end position="518"/>
    </location>
</feature>
<gene>
    <name evidence="2" type="ORF">TBIB3V08_LOCUS10914</name>
</gene>
<feature type="compositionally biased region" description="Low complexity" evidence="1">
    <location>
        <begin position="654"/>
        <end position="665"/>
    </location>
</feature>
<feature type="compositionally biased region" description="Low complexity" evidence="1">
    <location>
        <begin position="506"/>
        <end position="518"/>
    </location>
</feature>
<feature type="compositionally biased region" description="Basic residues" evidence="1">
    <location>
        <begin position="567"/>
        <end position="582"/>
    </location>
</feature>